<evidence type="ECO:0000313" key="3">
    <source>
        <dbReference type="EMBL" id="TYL39103.1"/>
    </source>
</evidence>
<dbReference type="SUPFAM" id="SSF53335">
    <property type="entry name" value="S-adenosyl-L-methionine-dependent methyltransferases"/>
    <property type="match status" value="1"/>
</dbReference>
<reference evidence="3" key="1">
    <citation type="submission" date="2017-11" db="EMBL/GenBank/DDBJ databases">
        <authorList>
            <person name="Kajale S.C."/>
            <person name="Sharma A."/>
        </authorList>
    </citation>
    <scope>NUCLEOTIDE SEQUENCE</scope>
    <source>
        <strain evidence="3">LS1_42</strain>
    </source>
</reference>
<organism evidence="3 4">
    <name type="scientific">Natronococcus pandeyae</name>
    <dbReference type="NCBI Taxonomy" id="2055836"/>
    <lineage>
        <taxon>Archaea</taxon>
        <taxon>Methanobacteriati</taxon>
        <taxon>Methanobacteriota</taxon>
        <taxon>Stenosarchaea group</taxon>
        <taxon>Halobacteria</taxon>
        <taxon>Halobacteriales</taxon>
        <taxon>Natrialbaceae</taxon>
        <taxon>Natronococcus</taxon>
    </lineage>
</organism>
<feature type="domain" description="Methyltransferase" evidence="1">
    <location>
        <begin position="181"/>
        <end position="289"/>
    </location>
</feature>
<proteinExistence type="predicted"/>
<dbReference type="Gene3D" id="1.10.10.10">
    <property type="entry name" value="Winged helix-like DNA-binding domain superfamily/Winged helix DNA-binding domain"/>
    <property type="match status" value="1"/>
</dbReference>
<keyword evidence="3" id="KW-0808">Transferase</keyword>
<keyword evidence="4" id="KW-1185">Reference proteome</keyword>
<gene>
    <name evidence="3" type="ORF">CV102_07355</name>
</gene>
<dbReference type="InterPro" id="IPR025714">
    <property type="entry name" value="Methyltranfer_dom"/>
</dbReference>
<dbReference type="EMBL" id="PHNJ01000003">
    <property type="protein sequence ID" value="TYL39103.1"/>
    <property type="molecule type" value="Genomic_DNA"/>
</dbReference>
<dbReference type="InterPro" id="IPR053173">
    <property type="entry name" value="SAM-binding_MTase"/>
</dbReference>
<dbReference type="GO" id="GO:0032259">
    <property type="term" value="P:methylation"/>
    <property type="evidence" value="ECO:0007669"/>
    <property type="project" value="UniProtKB-KW"/>
</dbReference>
<dbReference type="OrthoDB" id="8915at2157"/>
<dbReference type="RefSeq" id="WP_148857241.1">
    <property type="nucleotide sequence ID" value="NZ_PHNJ01000003.1"/>
</dbReference>
<accession>A0A8J8Q5U8</accession>
<protein>
    <submittedName>
        <fullName evidence="3">SAM-dependent methyltransferase</fullName>
    </submittedName>
</protein>
<dbReference type="CDD" id="cd02440">
    <property type="entry name" value="AdoMet_MTases"/>
    <property type="match status" value="1"/>
</dbReference>
<keyword evidence="3" id="KW-0489">Methyltransferase</keyword>
<dbReference type="Pfam" id="PF13847">
    <property type="entry name" value="Methyltransf_31"/>
    <property type="match status" value="1"/>
</dbReference>
<dbReference type="SUPFAM" id="SSF46785">
    <property type="entry name" value="Winged helix' DNA-binding domain"/>
    <property type="match status" value="1"/>
</dbReference>
<name>A0A8J8Q5U8_9EURY</name>
<dbReference type="PANTHER" id="PTHR45128">
    <property type="entry name" value="METHYLTRANSFERASE TYPE 11"/>
    <property type="match status" value="1"/>
</dbReference>
<dbReference type="Pfam" id="PF21320">
    <property type="entry name" value="WHD_Rv2258c"/>
    <property type="match status" value="1"/>
</dbReference>
<dbReference type="Proteomes" id="UP000766904">
    <property type="component" value="Unassembled WGS sequence"/>
</dbReference>
<evidence type="ECO:0000259" key="2">
    <source>
        <dbReference type="Pfam" id="PF21320"/>
    </source>
</evidence>
<evidence type="ECO:0000313" key="4">
    <source>
        <dbReference type="Proteomes" id="UP000766904"/>
    </source>
</evidence>
<dbReference type="InterPro" id="IPR036388">
    <property type="entry name" value="WH-like_DNA-bd_sf"/>
</dbReference>
<dbReference type="InterPro" id="IPR029063">
    <property type="entry name" value="SAM-dependent_MTases_sf"/>
</dbReference>
<evidence type="ECO:0000259" key="1">
    <source>
        <dbReference type="Pfam" id="PF13847"/>
    </source>
</evidence>
<feature type="domain" description="S-adenosylmethionine-dependent methyltransferase Rv2258c-like winged HTH" evidence="2">
    <location>
        <begin position="33"/>
        <end position="99"/>
    </location>
</feature>
<sequence>MGTSPVQPDPNETDAFLEDLLERAAGTMSLFGIYIGDQLGYYDALAAGPLTATELAETTATDERYAREWLEHQTVTGVLSVENPDAEATDRRYVLPASYVEVFCEPESLNYLVPLAGLVASVGTPLEDVIEAFRTGGGVPFSAYGEACHEGIAAMNRPAYVSQLGPEWLASMPDVDGTLREGGRVADVGCGHGWSSIGVAEHYPETTVDGYELDAASVERATENVAERGVDDQVSVHHRDAGDPAIEGDYDLVMALECVHDLADPVGVLETMRRLAGEDGAVLVVDERAGEAFTPDGNEIEPLLYGFSVLHCLPVGTVDEPAVGTGTVMRPGTLEAYASEAGFSSVEVLPIENLFFRFYRLHR</sequence>
<dbReference type="InterPro" id="IPR048711">
    <property type="entry name" value="WHD_Rv2258c"/>
</dbReference>
<comment type="caution">
    <text evidence="3">The sequence shown here is derived from an EMBL/GenBank/DDBJ whole genome shotgun (WGS) entry which is preliminary data.</text>
</comment>
<dbReference type="GO" id="GO:0008168">
    <property type="term" value="F:methyltransferase activity"/>
    <property type="evidence" value="ECO:0007669"/>
    <property type="project" value="UniProtKB-KW"/>
</dbReference>
<dbReference type="InterPro" id="IPR036390">
    <property type="entry name" value="WH_DNA-bd_sf"/>
</dbReference>
<dbReference type="AlphaFoldDB" id="A0A8J8Q5U8"/>
<dbReference type="Gene3D" id="3.40.50.150">
    <property type="entry name" value="Vaccinia Virus protein VP39"/>
    <property type="match status" value="1"/>
</dbReference>